<evidence type="ECO:0000313" key="8">
    <source>
        <dbReference type="Proteomes" id="UP001148125"/>
    </source>
</evidence>
<keyword evidence="4 6" id="KW-1133">Transmembrane helix</keyword>
<feature type="transmembrane region" description="Helical" evidence="6">
    <location>
        <begin position="239"/>
        <end position="258"/>
    </location>
</feature>
<feature type="transmembrane region" description="Helical" evidence="6">
    <location>
        <begin position="88"/>
        <end position="110"/>
    </location>
</feature>
<evidence type="ECO:0000256" key="3">
    <source>
        <dbReference type="ARBA" id="ARBA00022692"/>
    </source>
</evidence>
<feature type="transmembrane region" description="Helical" evidence="6">
    <location>
        <begin position="57"/>
        <end position="76"/>
    </location>
</feature>
<feature type="transmembrane region" description="Helical" evidence="6">
    <location>
        <begin position="197"/>
        <end position="219"/>
    </location>
</feature>
<evidence type="ECO:0000256" key="2">
    <source>
        <dbReference type="ARBA" id="ARBA00022475"/>
    </source>
</evidence>
<comment type="subcellular location">
    <subcellularLocation>
        <location evidence="1">Cell membrane</location>
        <topology evidence="1">Multi-pass membrane protein</topology>
    </subcellularLocation>
</comment>
<keyword evidence="8" id="KW-1185">Reference proteome</keyword>
<dbReference type="RefSeq" id="WP_275118282.1">
    <property type="nucleotide sequence ID" value="NZ_JAOTPO010000005.1"/>
</dbReference>
<evidence type="ECO:0000256" key="6">
    <source>
        <dbReference type="SAM" id="Phobius"/>
    </source>
</evidence>
<dbReference type="InterPro" id="IPR019108">
    <property type="entry name" value="Caa3_assmbl_CtaG-rel"/>
</dbReference>
<protein>
    <submittedName>
        <fullName evidence="7">Cytochrome c oxidase assembly protein</fullName>
    </submittedName>
</protein>
<accession>A0ABT5VG15</accession>
<proteinExistence type="predicted"/>
<evidence type="ECO:0000256" key="5">
    <source>
        <dbReference type="ARBA" id="ARBA00023136"/>
    </source>
</evidence>
<name>A0ABT5VG15_9BACI</name>
<sequence length="277" mass="31048">MIHHNHIHHTDATHLHHTIGLVPQMVLALPFIIGLVVYLMGVFVSSRRGKPWPVYRTALWATGAVCSIVAVAGPLAERAHLDFSVHMVGHLLLGMLAPLLMVLAAPMTLILRTLPVPLARRVSRLLKSRYVRFVTDPIVASLLNVGALWILYTTHLYTAMHEYSWLHVLIHFHVFLAGYVFTISMIYIDPTPHRTSFMYRSIVLILALAAHGILSKFIYANPPAGIAPAEAQFGGMLMYYGGDAVDILIIFILCYQWYKASRPRPEIGRPSYSLEHS</sequence>
<comment type="caution">
    <text evidence="7">The sequence shown here is derived from an EMBL/GenBank/DDBJ whole genome shotgun (WGS) entry which is preliminary data.</text>
</comment>
<organism evidence="7 8">
    <name type="scientific">Alkalihalobacterium chitinilyticum</name>
    <dbReference type="NCBI Taxonomy" id="2980103"/>
    <lineage>
        <taxon>Bacteria</taxon>
        <taxon>Bacillati</taxon>
        <taxon>Bacillota</taxon>
        <taxon>Bacilli</taxon>
        <taxon>Bacillales</taxon>
        <taxon>Bacillaceae</taxon>
        <taxon>Alkalihalobacterium</taxon>
    </lineage>
</organism>
<keyword evidence="2" id="KW-1003">Cell membrane</keyword>
<gene>
    <name evidence="7" type="ORF">N7Z68_09730</name>
</gene>
<feature type="transmembrane region" description="Helical" evidence="6">
    <location>
        <begin position="164"/>
        <end position="188"/>
    </location>
</feature>
<feature type="transmembrane region" description="Helical" evidence="6">
    <location>
        <begin position="130"/>
        <end position="152"/>
    </location>
</feature>
<evidence type="ECO:0000256" key="4">
    <source>
        <dbReference type="ARBA" id="ARBA00022989"/>
    </source>
</evidence>
<reference evidence="7" key="1">
    <citation type="submission" date="2024-05" db="EMBL/GenBank/DDBJ databases">
        <title>Alkalihalobacillus sp. strain MEB203 novel alkaliphilic bacterium from Lonar Lake, India.</title>
        <authorList>
            <person name="Joshi A."/>
            <person name="Thite S."/>
            <person name="Mengade P."/>
        </authorList>
    </citation>
    <scope>NUCLEOTIDE SEQUENCE</scope>
    <source>
        <strain evidence="7">MEB 203</strain>
    </source>
</reference>
<keyword evidence="3 6" id="KW-0812">Transmembrane</keyword>
<keyword evidence="5 6" id="KW-0472">Membrane</keyword>
<evidence type="ECO:0000256" key="1">
    <source>
        <dbReference type="ARBA" id="ARBA00004651"/>
    </source>
</evidence>
<dbReference type="Proteomes" id="UP001148125">
    <property type="component" value="Unassembled WGS sequence"/>
</dbReference>
<dbReference type="Pfam" id="PF09678">
    <property type="entry name" value="Caa3_CtaG"/>
    <property type="match status" value="1"/>
</dbReference>
<evidence type="ECO:0000313" key="7">
    <source>
        <dbReference type="EMBL" id="MDE5413667.1"/>
    </source>
</evidence>
<feature type="transmembrane region" description="Helical" evidence="6">
    <location>
        <begin position="25"/>
        <end position="45"/>
    </location>
</feature>
<dbReference type="EMBL" id="JAOTPO010000005">
    <property type="protein sequence ID" value="MDE5413667.1"/>
    <property type="molecule type" value="Genomic_DNA"/>
</dbReference>